<dbReference type="RefSeq" id="WP_188157530.1">
    <property type="nucleotide sequence ID" value="NZ_CP061280.1"/>
</dbReference>
<dbReference type="PROSITE" id="PS51257">
    <property type="entry name" value="PROKAR_LIPOPROTEIN"/>
    <property type="match status" value="1"/>
</dbReference>
<evidence type="ECO:0000313" key="2">
    <source>
        <dbReference type="EMBL" id="QNS16034.1"/>
    </source>
</evidence>
<dbReference type="KEGG" id="mbos:ICJ55_04720"/>
<proteinExistence type="predicted"/>
<dbReference type="EMBL" id="CP061280">
    <property type="protein sequence ID" value="QNS16034.1"/>
    <property type="molecule type" value="Genomic_DNA"/>
</dbReference>
<keyword evidence="1" id="KW-0732">Signal</keyword>
<accession>A0A7H1C4X9</accession>
<gene>
    <name evidence="2" type="ORF">ICJ55_04720</name>
</gene>
<evidence type="ECO:0000256" key="1">
    <source>
        <dbReference type="SAM" id="SignalP"/>
    </source>
</evidence>
<feature type="chain" id="PRO_5028871708" description="Lipoprotein" evidence="1">
    <location>
        <begin position="18"/>
        <end position="177"/>
    </location>
</feature>
<evidence type="ECO:0000313" key="3">
    <source>
        <dbReference type="Proteomes" id="UP000576260"/>
    </source>
</evidence>
<dbReference type="AlphaFoldDB" id="A0A7H1C4X9"/>
<feature type="signal peptide" evidence="1">
    <location>
        <begin position="1"/>
        <end position="17"/>
    </location>
</feature>
<organism evidence="2 3">
    <name type="scientific">Mannheimia bovis</name>
    <dbReference type="NCBI Taxonomy" id="2770636"/>
    <lineage>
        <taxon>Bacteria</taxon>
        <taxon>Pseudomonadati</taxon>
        <taxon>Pseudomonadota</taxon>
        <taxon>Gammaproteobacteria</taxon>
        <taxon>Pasteurellales</taxon>
        <taxon>Pasteurellaceae</taxon>
        <taxon>Mannheimia</taxon>
    </lineage>
</organism>
<protein>
    <recommendedName>
        <fullName evidence="4">Lipoprotein</fullName>
    </recommendedName>
</protein>
<evidence type="ECO:0008006" key="4">
    <source>
        <dbReference type="Google" id="ProtNLM"/>
    </source>
</evidence>
<dbReference type="Proteomes" id="UP000576260">
    <property type="component" value="Chromosome"/>
</dbReference>
<keyword evidence="3" id="KW-1185">Reference proteome</keyword>
<sequence length="177" mass="19006">MKLVKFVPALAATLVLAACSNANNQPAPQPTVDPVTKVADQAAQQVNEIAGNAARGAAAVKVEKATDGSKSIVYRCQSGKRVTATYAFQGDEAKAVNLVLKEGRKSQKIPTLTRNTENQDFASFVSDEYIWNVDSNFSLANATKETTGMLTKKGKDSDDILAKLCDVNKQLTKKLNK</sequence>
<name>A0A7H1C4X9_9PAST</name>
<reference evidence="2 3" key="1">
    <citation type="submission" date="2020-09" db="EMBL/GenBank/DDBJ databases">
        <title>Mannheimia bovis sp.nov., isolated from a cow.</title>
        <authorList>
            <person name="Li F."/>
        </authorList>
    </citation>
    <scope>NUCLEOTIDE SEQUENCE [LARGE SCALE GENOMIC DNA]</scope>
    <source>
        <strain evidence="2 3">ZY190616</strain>
    </source>
</reference>